<reference evidence="2 3" key="1">
    <citation type="submission" date="2019-03" db="EMBL/GenBank/DDBJ databases">
        <title>Genomic Encyclopedia of Type Strains, Phase IV (KMG-IV): sequencing the most valuable type-strain genomes for metagenomic binning, comparative biology and taxonomic classification.</title>
        <authorList>
            <person name="Goeker M."/>
        </authorList>
    </citation>
    <scope>NUCLEOTIDE SEQUENCE [LARGE SCALE GENOMIC DNA]</scope>
    <source>
        <strain evidence="2 3">DSM 45775</strain>
    </source>
</reference>
<comment type="caution">
    <text evidence="2">The sequence shown here is derived from an EMBL/GenBank/DDBJ whole genome shotgun (WGS) entry which is preliminary data.</text>
</comment>
<evidence type="ECO:0000256" key="1">
    <source>
        <dbReference type="ARBA" id="ARBA00023002"/>
    </source>
</evidence>
<name>A0A4R6VM99_9PSEU</name>
<sequence>MDLDSFRERAAGEHFLVVVSTARADGSIQSSVVNAGVMDHPVHGTPIVALVAAGGSAKLAHLRVRPWTTITVRAGWRWTTVEGSTEIAGPDDALTGIDDVPALLREIFQAAGGTHDDWIEYDATMARERRAAVLVTPSRVYGV</sequence>
<protein>
    <submittedName>
        <fullName evidence="2">PPOX class probable F420-dependent enzyme</fullName>
    </submittedName>
</protein>
<accession>A0A4R6VM99</accession>
<dbReference type="PANTHER" id="PTHR35176:SF2">
    <property type="entry name" value="F420H(2)-DEPENDENT REDUCTASE RV1155"/>
    <property type="match status" value="1"/>
</dbReference>
<keyword evidence="1" id="KW-0560">Oxidoreductase</keyword>
<gene>
    <name evidence="2" type="ORF">EV188_102716</name>
</gene>
<dbReference type="SUPFAM" id="SSF50475">
    <property type="entry name" value="FMN-binding split barrel"/>
    <property type="match status" value="1"/>
</dbReference>
<dbReference type="GO" id="GO:0005829">
    <property type="term" value="C:cytosol"/>
    <property type="evidence" value="ECO:0007669"/>
    <property type="project" value="TreeGrafter"/>
</dbReference>
<dbReference type="InterPro" id="IPR012349">
    <property type="entry name" value="Split_barrel_FMN-bd"/>
</dbReference>
<evidence type="ECO:0000313" key="3">
    <source>
        <dbReference type="Proteomes" id="UP000295705"/>
    </source>
</evidence>
<dbReference type="AlphaFoldDB" id="A0A4R6VM99"/>
<dbReference type="EMBL" id="SNYO01000002">
    <property type="protein sequence ID" value="TDQ63059.1"/>
    <property type="molecule type" value="Genomic_DNA"/>
</dbReference>
<dbReference type="GO" id="GO:0070967">
    <property type="term" value="F:coenzyme F420 binding"/>
    <property type="evidence" value="ECO:0007669"/>
    <property type="project" value="TreeGrafter"/>
</dbReference>
<dbReference type="InterPro" id="IPR052019">
    <property type="entry name" value="F420H2_bilvrd_red/Heme_oxyg"/>
</dbReference>
<dbReference type="OrthoDB" id="3293200at2"/>
<dbReference type="GO" id="GO:0016627">
    <property type="term" value="F:oxidoreductase activity, acting on the CH-CH group of donors"/>
    <property type="evidence" value="ECO:0007669"/>
    <property type="project" value="TreeGrafter"/>
</dbReference>
<dbReference type="Proteomes" id="UP000295705">
    <property type="component" value="Unassembled WGS sequence"/>
</dbReference>
<organism evidence="2 3">
    <name type="scientific">Actinomycetospora succinea</name>
    <dbReference type="NCBI Taxonomy" id="663603"/>
    <lineage>
        <taxon>Bacteria</taxon>
        <taxon>Bacillati</taxon>
        <taxon>Actinomycetota</taxon>
        <taxon>Actinomycetes</taxon>
        <taxon>Pseudonocardiales</taxon>
        <taxon>Pseudonocardiaceae</taxon>
        <taxon>Actinomycetospora</taxon>
    </lineage>
</organism>
<dbReference type="RefSeq" id="WP_133826036.1">
    <property type="nucleotide sequence ID" value="NZ_BAABHR010000053.1"/>
</dbReference>
<evidence type="ECO:0000313" key="2">
    <source>
        <dbReference type="EMBL" id="TDQ63059.1"/>
    </source>
</evidence>
<keyword evidence="3" id="KW-1185">Reference proteome</keyword>
<proteinExistence type="predicted"/>
<dbReference type="PANTHER" id="PTHR35176">
    <property type="entry name" value="HEME OXYGENASE HI_0854-RELATED"/>
    <property type="match status" value="1"/>
</dbReference>
<dbReference type="Gene3D" id="2.30.110.10">
    <property type="entry name" value="Electron Transport, Fmn-binding Protein, Chain A"/>
    <property type="match status" value="1"/>
</dbReference>